<dbReference type="PROSITE" id="PS50103">
    <property type="entry name" value="ZF_C3H1"/>
    <property type="match status" value="1"/>
</dbReference>
<feature type="compositionally biased region" description="Polar residues" evidence="8">
    <location>
        <begin position="188"/>
        <end position="198"/>
    </location>
</feature>
<dbReference type="SUPFAM" id="SSF48403">
    <property type="entry name" value="Ankyrin repeat"/>
    <property type="match status" value="1"/>
</dbReference>
<protein>
    <recommendedName>
        <fullName evidence="9">C3H1-type domain-containing protein</fullName>
    </recommendedName>
</protein>
<keyword evidence="3 7" id="KW-0863">Zinc-finger</keyword>
<organism evidence="10 11">
    <name type="scientific">Tagetes erecta</name>
    <name type="common">African marigold</name>
    <dbReference type="NCBI Taxonomy" id="13708"/>
    <lineage>
        <taxon>Eukaryota</taxon>
        <taxon>Viridiplantae</taxon>
        <taxon>Streptophyta</taxon>
        <taxon>Embryophyta</taxon>
        <taxon>Tracheophyta</taxon>
        <taxon>Spermatophyta</taxon>
        <taxon>Magnoliopsida</taxon>
        <taxon>eudicotyledons</taxon>
        <taxon>Gunneridae</taxon>
        <taxon>Pentapetalae</taxon>
        <taxon>asterids</taxon>
        <taxon>campanulids</taxon>
        <taxon>Asterales</taxon>
        <taxon>Asteraceae</taxon>
        <taxon>Asteroideae</taxon>
        <taxon>Heliantheae alliance</taxon>
        <taxon>Tageteae</taxon>
        <taxon>Tagetes</taxon>
    </lineage>
</organism>
<dbReference type="InterPro" id="IPR045234">
    <property type="entry name" value="Unkempt-like"/>
</dbReference>
<keyword evidence="5" id="KW-0238">DNA-binding</keyword>
<evidence type="ECO:0000256" key="4">
    <source>
        <dbReference type="ARBA" id="ARBA00022833"/>
    </source>
</evidence>
<dbReference type="PANTHER" id="PTHR14493">
    <property type="entry name" value="UNKEMPT FAMILY MEMBER"/>
    <property type="match status" value="1"/>
</dbReference>
<dbReference type="InterPro" id="IPR002110">
    <property type="entry name" value="Ankyrin_rpt"/>
</dbReference>
<evidence type="ECO:0000259" key="9">
    <source>
        <dbReference type="PROSITE" id="PS50103"/>
    </source>
</evidence>
<feature type="compositionally biased region" description="Polar residues" evidence="8">
    <location>
        <begin position="581"/>
        <end position="590"/>
    </location>
</feature>
<feature type="region of interest" description="Disordered" evidence="8">
    <location>
        <begin position="384"/>
        <end position="406"/>
    </location>
</feature>
<feature type="zinc finger region" description="C3H1-type" evidence="7">
    <location>
        <begin position="284"/>
        <end position="306"/>
    </location>
</feature>
<dbReference type="SMART" id="SM00248">
    <property type="entry name" value="ANK"/>
    <property type="match status" value="2"/>
</dbReference>
<dbReference type="PROSITE" id="PS50297">
    <property type="entry name" value="ANK_REP_REGION"/>
    <property type="match status" value="1"/>
</dbReference>
<dbReference type="InterPro" id="IPR036770">
    <property type="entry name" value="Ankyrin_rpt-contain_sf"/>
</dbReference>
<feature type="region of interest" description="Disordered" evidence="8">
    <location>
        <begin position="577"/>
        <end position="613"/>
    </location>
</feature>
<dbReference type="Proteomes" id="UP001229421">
    <property type="component" value="Unassembled WGS sequence"/>
</dbReference>
<dbReference type="GO" id="GO:0003677">
    <property type="term" value="F:DNA binding"/>
    <property type="evidence" value="ECO:0007669"/>
    <property type="project" value="UniProtKB-KW"/>
</dbReference>
<evidence type="ECO:0000313" key="10">
    <source>
        <dbReference type="EMBL" id="KAK1426617.1"/>
    </source>
</evidence>
<feature type="repeat" description="ANK" evidence="6">
    <location>
        <begin position="94"/>
        <end position="129"/>
    </location>
</feature>
<feature type="domain" description="C3H1-type" evidence="9">
    <location>
        <begin position="284"/>
        <end position="306"/>
    </location>
</feature>
<dbReference type="FunFam" id="3.30.1370.210:FF:000009">
    <property type="entry name" value="Zinc finger CCCH domain-containing protein 66"/>
    <property type="match status" value="1"/>
</dbReference>
<feature type="compositionally biased region" description="Low complexity" evidence="8">
    <location>
        <begin position="384"/>
        <end position="395"/>
    </location>
</feature>
<evidence type="ECO:0000256" key="7">
    <source>
        <dbReference type="PROSITE-ProRule" id="PRU00723"/>
    </source>
</evidence>
<feature type="compositionally biased region" description="Low complexity" evidence="8">
    <location>
        <begin position="177"/>
        <end position="187"/>
    </location>
</feature>
<feature type="region of interest" description="Disordered" evidence="8">
    <location>
        <begin position="204"/>
        <end position="223"/>
    </location>
</feature>
<keyword evidence="4 7" id="KW-0862">Zinc</keyword>
<accession>A0AAD8NZE0</accession>
<proteinExistence type="predicted"/>
<dbReference type="Gene3D" id="1.25.40.20">
    <property type="entry name" value="Ankyrin repeat-containing domain"/>
    <property type="match status" value="1"/>
</dbReference>
<keyword evidence="6" id="KW-0040">ANK repeat</keyword>
<evidence type="ECO:0000256" key="8">
    <source>
        <dbReference type="SAM" id="MobiDB-lite"/>
    </source>
</evidence>
<dbReference type="EMBL" id="JAUHHV010000004">
    <property type="protein sequence ID" value="KAK1426617.1"/>
    <property type="molecule type" value="Genomic_DNA"/>
</dbReference>
<reference evidence="10" key="1">
    <citation type="journal article" date="2023" name="bioRxiv">
        <title>Improved chromosome-level genome assembly for marigold (Tagetes erecta).</title>
        <authorList>
            <person name="Jiang F."/>
            <person name="Yuan L."/>
            <person name="Wang S."/>
            <person name="Wang H."/>
            <person name="Xu D."/>
            <person name="Wang A."/>
            <person name="Fan W."/>
        </authorList>
    </citation>
    <scope>NUCLEOTIDE SEQUENCE</scope>
    <source>
        <strain evidence="10">WSJ</strain>
        <tissue evidence="10">Leaf</tissue>
    </source>
</reference>
<dbReference type="InterPro" id="IPR000571">
    <property type="entry name" value="Znf_CCCH"/>
</dbReference>
<gene>
    <name evidence="10" type="ORF">QVD17_15293</name>
</gene>
<feature type="region of interest" description="Disordered" evidence="8">
    <location>
        <begin position="653"/>
        <end position="683"/>
    </location>
</feature>
<keyword evidence="11" id="KW-1185">Reference proteome</keyword>
<dbReference type="PROSITE" id="PS50088">
    <property type="entry name" value="ANK_REPEAT"/>
    <property type="match status" value="1"/>
</dbReference>
<dbReference type="AlphaFoldDB" id="A0AAD8NZE0"/>
<evidence type="ECO:0000256" key="2">
    <source>
        <dbReference type="ARBA" id="ARBA00022737"/>
    </source>
</evidence>
<dbReference type="Pfam" id="PF12796">
    <property type="entry name" value="Ank_2"/>
    <property type="match status" value="1"/>
</dbReference>
<evidence type="ECO:0000256" key="1">
    <source>
        <dbReference type="ARBA" id="ARBA00022723"/>
    </source>
</evidence>
<dbReference type="GO" id="GO:0008270">
    <property type="term" value="F:zinc ion binding"/>
    <property type="evidence" value="ECO:0007669"/>
    <property type="project" value="UniProtKB-KW"/>
</dbReference>
<dbReference type="InterPro" id="IPR057444">
    <property type="entry name" value="Znf-CCCH_AtC3H23-like"/>
</dbReference>
<evidence type="ECO:0000313" key="11">
    <source>
        <dbReference type="Proteomes" id="UP001229421"/>
    </source>
</evidence>
<feature type="compositionally biased region" description="Polar residues" evidence="8">
    <location>
        <begin position="600"/>
        <end position="613"/>
    </location>
</feature>
<dbReference type="PANTHER" id="PTHR14493:SF153">
    <property type="entry name" value="ZINC FINGER CCCH DOMAIN-CONTAINING PROTEIN 24"/>
    <property type="match status" value="1"/>
</dbReference>
<name>A0AAD8NZE0_TARER</name>
<comment type="caution">
    <text evidence="10">The sequence shown here is derived from an EMBL/GenBank/DDBJ whole genome shotgun (WGS) entry which is preliminary data.</text>
</comment>
<dbReference type="Gene3D" id="3.30.1370.210">
    <property type="match status" value="1"/>
</dbReference>
<dbReference type="GO" id="GO:0006355">
    <property type="term" value="P:regulation of DNA-templated transcription"/>
    <property type="evidence" value="ECO:0007669"/>
    <property type="project" value="UniProtKB-ARBA"/>
</dbReference>
<dbReference type="Pfam" id="PF25512">
    <property type="entry name" value="zf-CCCH_AtC3H23"/>
    <property type="match status" value="1"/>
</dbReference>
<feature type="region of interest" description="Disordered" evidence="8">
    <location>
        <begin position="177"/>
        <end position="198"/>
    </location>
</feature>
<evidence type="ECO:0000256" key="6">
    <source>
        <dbReference type="PROSITE-ProRule" id="PRU00023"/>
    </source>
</evidence>
<dbReference type="SMART" id="SM00356">
    <property type="entry name" value="ZnF_C3H1"/>
    <property type="match status" value="2"/>
</dbReference>
<evidence type="ECO:0000256" key="5">
    <source>
        <dbReference type="ARBA" id="ARBA00023125"/>
    </source>
</evidence>
<sequence>MVMSSLTVETEDSFSSLLEYAANNDFEGFKRSIENDPSAIDEAGLWYVRKKGSKQIVLEHRTPLMVASTYGSLSVLKLIVSQPKVDVNFTCGPDKCTALHCAASGGSPDAVEAVKLLLSVGADPNIEDANGHRPVDVIIVPPKLSGVRSALEELLMNNGSDGSVGYSKLTVSVTTSSSWSPTLSSSPDNGSPCSPSELVSSPMMSKFNDVPANSASEKKEYPIDPSLPDIKNSIYSTDEFRMFSFKVRPCSRAYSHDWTECPFVHPGENARRRDPRKYHYSCVPCPDFRKGACRRADMCEYAHGVFECWLHPAQYRTRLCKDGTSCARRVCFFAHTPEELRPLYVSTGSAVPSPRSSTAGASVMDMAAALNLFPGSPSSSVSVMSPSFSQQMSPSANGGSHASVAWPQPNVPALHLPGSNLQSSRLRSSLSARDILPDDLSMLQEFESQQLLNDLACFSQSRPGSLSLNRSARSKTLAPANLEELFSAELTSSPRYSDQAASPGVFSPSHKSAVINQFQQQQSMLSPINTNMFSPKNVDHNLLQASFGVSSPGRMSPRSMDPISPMGARLSAFAQREKQQQLRSLSSRDLGTNGPFNIGSPVNNTSSSWSKWGSPTAKVDWSVNVDEFGKLKNNNGNEEPDLSWVQSLVKESPPEMMKNKSAAPHSGNGSVAAAPSGEGHSQVETADHTVLGAWLEQMQLDQLVA</sequence>
<evidence type="ECO:0000256" key="3">
    <source>
        <dbReference type="ARBA" id="ARBA00022771"/>
    </source>
</evidence>
<keyword evidence="1 7" id="KW-0479">Metal-binding</keyword>
<keyword evidence="2" id="KW-0677">Repeat</keyword>